<dbReference type="Proteomes" id="UP001152622">
    <property type="component" value="Chromosome 2"/>
</dbReference>
<organism evidence="2 3">
    <name type="scientific">Synaphobranchus kaupii</name>
    <name type="common">Kaup's arrowtooth eel</name>
    <dbReference type="NCBI Taxonomy" id="118154"/>
    <lineage>
        <taxon>Eukaryota</taxon>
        <taxon>Metazoa</taxon>
        <taxon>Chordata</taxon>
        <taxon>Craniata</taxon>
        <taxon>Vertebrata</taxon>
        <taxon>Euteleostomi</taxon>
        <taxon>Actinopterygii</taxon>
        <taxon>Neopterygii</taxon>
        <taxon>Teleostei</taxon>
        <taxon>Anguilliformes</taxon>
        <taxon>Synaphobranchidae</taxon>
        <taxon>Synaphobranchus</taxon>
    </lineage>
</organism>
<reference evidence="2" key="1">
    <citation type="journal article" date="2023" name="Science">
        <title>Genome structures resolve the early diversification of teleost fishes.</title>
        <authorList>
            <person name="Parey E."/>
            <person name="Louis A."/>
            <person name="Montfort J."/>
            <person name="Bouchez O."/>
            <person name="Roques C."/>
            <person name="Iampietro C."/>
            <person name="Lluch J."/>
            <person name="Castinel A."/>
            <person name="Donnadieu C."/>
            <person name="Desvignes T."/>
            <person name="Floi Bucao C."/>
            <person name="Jouanno E."/>
            <person name="Wen M."/>
            <person name="Mejri S."/>
            <person name="Dirks R."/>
            <person name="Jansen H."/>
            <person name="Henkel C."/>
            <person name="Chen W.J."/>
            <person name="Zahm M."/>
            <person name="Cabau C."/>
            <person name="Klopp C."/>
            <person name="Thompson A.W."/>
            <person name="Robinson-Rechavi M."/>
            <person name="Braasch I."/>
            <person name="Lecointre G."/>
            <person name="Bobe J."/>
            <person name="Postlethwait J.H."/>
            <person name="Berthelot C."/>
            <person name="Roest Crollius H."/>
            <person name="Guiguen Y."/>
        </authorList>
    </citation>
    <scope>NUCLEOTIDE SEQUENCE</scope>
    <source>
        <strain evidence="2">WJC10195</strain>
    </source>
</reference>
<gene>
    <name evidence="2" type="ORF">SKAU_G00070130</name>
</gene>
<dbReference type="Pfam" id="PF13843">
    <property type="entry name" value="DDE_Tnp_1_7"/>
    <property type="match status" value="1"/>
</dbReference>
<evidence type="ECO:0000313" key="2">
    <source>
        <dbReference type="EMBL" id="KAJ8376433.1"/>
    </source>
</evidence>
<protein>
    <recommendedName>
        <fullName evidence="1">PiggyBac transposable element-derived protein domain-containing protein</fullName>
    </recommendedName>
</protein>
<dbReference type="PANTHER" id="PTHR46599:SF3">
    <property type="entry name" value="PIGGYBAC TRANSPOSABLE ELEMENT-DERIVED PROTEIN 4"/>
    <property type="match status" value="1"/>
</dbReference>
<feature type="domain" description="PiggyBac transposable element-derived protein" evidence="1">
    <location>
        <begin position="49"/>
        <end position="129"/>
    </location>
</feature>
<proteinExistence type="predicted"/>
<evidence type="ECO:0000313" key="3">
    <source>
        <dbReference type="Proteomes" id="UP001152622"/>
    </source>
</evidence>
<sequence length="130" mass="14220">MPALSCSSFSEEATQAGGLVRGHSSLMLRRQHGEEGGQGAERSKQVPLQLVIQLTLCTSSTQRGHEPTWIQKSPTGKALGHDAVINLLNPYLGTGYQVYVDNWHTSTALFLQLYDMRFGACGTSRENRKG</sequence>
<dbReference type="PANTHER" id="PTHR46599">
    <property type="entry name" value="PIGGYBAC TRANSPOSABLE ELEMENT-DERIVED PROTEIN 4"/>
    <property type="match status" value="1"/>
</dbReference>
<name>A0A9Q1G6J9_SYNKA</name>
<dbReference type="InterPro" id="IPR029526">
    <property type="entry name" value="PGBD"/>
</dbReference>
<keyword evidence="3" id="KW-1185">Reference proteome</keyword>
<dbReference type="EMBL" id="JAINUF010000002">
    <property type="protein sequence ID" value="KAJ8376433.1"/>
    <property type="molecule type" value="Genomic_DNA"/>
</dbReference>
<accession>A0A9Q1G6J9</accession>
<dbReference type="OrthoDB" id="118105at2759"/>
<evidence type="ECO:0000259" key="1">
    <source>
        <dbReference type="Pfam" id="PF13843"/>
    </source>
</evidence>
<comment type="caution">
    <text evidence="2">The sequence shown here is derived from an EMBL/GenBank/DDBJ whole genome shotgun (WGS) entry which is preliminary data.</text>
</comment>
<dbReference type="AlphaFoldDB" id="A0A9Q1G6J9"/>